<organism evidence="1 2">
    <name type="scientific">Mesorhizobium shonense</name>
    <dbReference type="NCBI Taxonomy" id="1209948"/>
    <lineage>
        <taxon>Bacteria</taxon>
        <taxon>Pseudomonadati</taxon>
        <taxon>Pseudomonadota</taxon>
        <taxon>Alphaproteobacteria</taxon>
        <taxon>Hyphomicrobiales</taxon>
        <taxon>Phyllobacteriaceae</taxon>
        <taxon>Mesorhizobium</taxon>
    </lineage>
</organism>
<sequence length="80" mass="9131">MRSFSSPVYVRTDRLGLRYGVDHVQKAAEQLRKWSKRGPSWHKAMILCQSALEGDPIDPQIIRKAFRAAAKEADMLFPSD</sequence>
<evidence type="ECO:0000313" key="1">
    <source>
        <dbReference type="EMBL" id="MET3596243.1"/>
    </source>
</evidence>
<dbReference type="EMBL" id="JBEPLM010000013">
    <property type="protein sequence ID" value="MET3596243.1"/>
    <property type="molecule type" value="Genomic_DNA"/>
</dbReference>
<evidence type="ECO:0000313" key="2">
    <source>
        <dbReference type="Proteomes" id="UP001549036"/>
    </source>
</evidence>
<dbReference type="Gene3D" id="6.10.250.730">
    <property type="match status" value="1"/>
</dbReference>
<proteinExistence type="predicted"/>
<protein>
    <recommendedName>
        <fullName evidence="3">DUF982 domain-containing protein</fullName>
    </recommendedName>
</protein>
<dbReference type="RefSeq" id="WP_126098505.1">
    <property type="nucleotide sequence ID" value="NZ_JBEPLM010000013.1"/>
</dbReference>
<keyword evidence="2" id="KW-1185">Reference proteome</keyword>
<dbReference type="Pfam" id="PF06169">
    <property type="entry name" value="DUF982"/>
    <property type="match status" value="1"/>
</dbReference>
<comment type="caution">
    <text evidence="1">The sequence shown here is derived from an EMBL/GenBank/DDBJ whole genome shotgun (WGS) entry which is preliminary data.</text>
</comment>
<dbReference type="Proteomes" id="UP001549036">
    <property type="component" value="Unassembled WGS sequence"/>
</dbReference>
<accession>A0ABV2I074</accession>
<reference evidence="1 2" key="1">
    <citation type="submission" date="2024-06" db="EMBL/GenBank/DDBJ databases">
        <title>Genomic Encyclopedia of Type Strains, Phase IV (KMG-IV): sequencing the most valuable type-strain genomes for metagenomic binning, comparative biology and taxonomic classification.</title>
        <authorList>
            <person name="Goeker M."/>
        </authorList>
    </citation>
    <scope>NUCLEOTIDE SEQUENCE [LARGE SCALE GENOMIC DNA]</scope>
    <source>
        <strain evidence="1 2">DSM 29846</strain>
    </source>
</reference>
<evidence type="ECO:0008006" key="3">
    <source>
        <dbReference type="Google" id="ProtNLM"/>
    </source>
</evidence>
<name>A0ABV2I074_9HYPH</name>
<dbReference type="InterPro" id="IPR010385">
    <property type="entry name" value="DUF982"/>
</dbReference>
<gene>
    <name evidence="1" type="ORF">ABID26_005660</name>
</gene>